<gene>
    <name evidence="7" type="ORF">EJP77_09850</name>
</gene>
<keyword evidence="2 5" id="KW-0812">Transmembrane</keyword>
<dbReference type="InterPro" id="IPR013525">
    <property type="entry name" value="ABC2_TM"/>
</dbReference>
<evidence type="ECO:0000259" key="6">
    <source>
        <dbReference type="Pfam" id="PF12698"/>
    </source>
</evidence>
<feature type="transmembrane region" description="Helical" evidence="5">
    <location>
        <begin position="232"/>
        <end position="254"/>
    </location>
</feature>
<feature type="transmembrane region" description="Helical" evidence="5">
    <location>
        <begin position="191"/>
        <end position="211"/>
    </location>
</feature>
<keyword evidence="4 5" id="KW-0472">Membrane</keyword>
<dbReference type="Gene3D" id="3.40.1710.10">
    <property type="entry name" value="abc type-2 transporter like domain"/>
    <property type="match status" value="1"/>
</dbReference>
<dbReference type="AlphaFoldDB" id="A0A433XC59"/>
<evidence type="ECO:0000313" key="7">
    <source>
        <dbReference type="EMBL" id="RUT31685.1"/>
    </source>
</evidence>
<protein>
    <submittedName>
        <fullName evidence="7">DUF3533 domain-containing protein</fullName>
    </submittedName>
</protein>
<dbReference type="GO" id="GO:0016020">
    <property type="term" value="C:membrane"/>
    <property type="evidence" value="ECO:0007669"/>
    <property type="project" value="UniProtKB-SubCell"/>
</dbReference>
<proteinExistence type="predicted"/>
<evidence type="ECO:0000256" key="2">
    <source>
        <dbReference type="ARBA" id="ARBA00022692"/>
    </source>
</evidence>
<dbReference type="EMBL" id="RZNX01000003">
    <property type="protein sequence ID" value="RUT31685.1"/>
    <property type="molecule type" value="Genomic_DNA"/>
</dbReference>
<evidence type="ECO:0000256" key="1">
    <source>
        <dbReference type="ARBA" id="ARBA00004141"/>
    </source>
</evidence>
<organism evidence="7 8">
    <name type="scientific">Paenibacillus zeisoli</name>
    <dbReference type="NCBI Taxonomy" id="2496267"/>
    <lineage>
        <taxon>Bacteria</taxon>
        <taxon>Bacillati</taxon>
        <taxon>Bacillota</taxon>
        <taxon>Bacilli</taxon>
        <taxon>Bacillales</taxon>
        <taxon>Paenibacillaceae</taxon>
        <taxon>Paenibacillus</taxon>
    </lineage>
</organism>
<sequence length="389" mass="41652">MLDTFKRLIRKPQTIVGVVTALAFQVIFCLIWMTGYNGVNDRIQEFKIAVVNEDGQFGEALGKQLAGKLPFQVVTMNAADASEGLNNREVQMIVTVPQQFSENLKNPGKQAELKYTINESNPVTVKSAMQSAANSITASVNGNAAAQGTQAVLEQLKMPAQQAGQTSSALTERVSSEFTFTNKIDGMNNQMVPMMLVLASFVGAMIMGMNVQQGAMMIKPGTSKWQLLGARILLNVLAAVIVSLVGSSLVMALGGQAAHGFLSLWMFLGLFVLTFMLFSQMFLILFGMAGMLVNVTMLSLQLVSSGAMVPRQLLSDVYQAIGEFLPASYAVEGLMNLQFGGPAIGPEVGALLLISLISIGVSLLRVALRREPGSEKNTELSTETVANAV</sequence>
<name>A0A433XC59_9BACL</name>
<evidence type="ECO:0000313" key="8">
    <source>
        <dbReference type="Proteomes" id="UP000272464"/>
    </source>
</evidence>
<comment type="subcellular location">
    <subcellularLocation>
        <location evidence="1">Membrane</location>
        <topology evidence="1">Multi-pass membrane protein</topology>
    </subcellularLocation>
</comment>
<reference evidence="7 8" key="1">
    <citation type="submission" date="2018-12" db="EMBL/GenBank/DDBJ databases">
        <authorList>
            <person name="Sun L."/>
            <person name="Chen Z."/>
        </authorList>
    </citation>
    <scope>NUCLEOTIDE SEQUENCE [LARGE SCALE GENOMIC DNA]</scope>
    <source>
        <strain evidence="7 8">3-5-3</strain>
    </source>
</reference>
<evidence type="ECO:0000256" key="5">
    <source>
        <dbReference type="SAM" id="Phobius"/>
    </source>
</evidence>
<accession>A0A433XC59</accession>
<dbReference type="InterPro" id="IPR051328">
    <property type="entry name" value="T7SS_ABC-Transporter"/>
</dbReference>
<dbReference type="Pfam" id="PF12698">
    <property type="entry name" value="ABC2_membrane_3"/>
    <property type="match status" value="1"/>
</dbReference>
<comment type="caution">
    <text evidence="7">The sequence shown here is derived from an EMBL/GenBank/DDBJ whole genome shotgun (WGS) entry which is preliminary data.</text>
</comment>
<keyword evidence="8" id="KW-1185">Reference proteome</keyword>
<feature type="domain" description="ABC-2 type transporter transmembrane" evidence="6">
    <location>
        <begin position="26"/>
        <end position="363"/>
    </location>
</feature>
<feature type="transmembrane region" description="Helical" evidence="5">
    <location>
        <begin position="12"/>
        <end position="33"/>
    </location>
</feature>
<keyword evidence="3 5" id="KW-1133">Transmembrane helix</keyword>
<evidence type="ECO:0000256" key="4">
    <source>
        <dbReference type="ARBA" id="ARBA00023136"/>
    </source>
</evidence>
<dbReference type="OrthoDB" id="2208410at2"/>
<feature type="transmembrane region" description="Helical" evidence="5">
    <location>
        <begin position="260"/>
        <end position="278"/>
    </location>
</feature>
<dbReference type="RefSeq" id="WP_127199065.1">
    <property type="nucleotide sequence ID" value="NZ_RZNX01000003.1"/>
</dbReference>
<evidence type="ECO:0000256" key="3">
    <source>
        <dbReference type="ARBA" id="ARBA00022989"/>
    </source>
</evidence>
<dbReference type="GO" id="GO:0140359">
    <property type="term" value="F:ABC-type transporter activity"/>
    <property type="evidence" value="ECO:0007669"/>
    <property type="project" value="InterPro"/>
</dbReference>
<feature type="transmembrane region" description="Helical" evidence="5">
    <location>
        <begin position="348"/>
        <end position="368"/>
    </location>
</feature>
<dbReference type="PANTHER" id="PTHR43077">
    <property type="entry name" value="TRANSPORT PERMEASE YVFS-RELATED"/>
    <property type="match status" value="1"/>
</dbReference>
<dbReference type="PANTHER" id="PTHR43077:SF5">
    <property type="entry name" value="PHAGE INFECTION PROTEIN"/>
    <property type="match status" value="1"/>
</dbReference>
<dbReference type="Proteomes" id="UP000272464">
    <property type="component" value="Unassembled WGS sequence"/>
</dbReference>